<dbReference type="Gene3D" id="1.20.1070.10">
    <property type="entry name" value="Rhodopsin 7-helix transmembrane proteins"/>
    <property type="match status" value="1"/>
</dbReference>
<dbReference type="InterPro" id="IPR050119">
    <property type="entry name" value="CCR1-9-like"/>
</dbReference>
<keyword evidence="3 9" id="KW-1133">Transmembrane helix</keyword>
<keyword evidence="12" id="KW-1185">Reference proteome</keyword>
<keyword evidence="2 8" id="KW-0812">Transmembrane</keyword>
<evidence type="ECO:0000256" key="9">
    <source>
        <dbReference type="SAM" id="Phobius"/>
    </source>
</evidence>
<dbReference type="InterPro" id="IPR017452">
    <property type="entry name" value="GPCR_Rhodpsn_7TM"/>
</dbReference>
<comment type="subcellular location">
    <subcellularLocation>
        <location evidence="1">Membrane</location>
    </subcellularLocation>
</comment>
<evidence type="ECO:0000313" key="11">
    <source>
        <dbReference type="EMBL" id="AOC55107.1"/>
    </source>
</evidence>
<dbReference type="GO" id="GO:0006955">
    <property type="term" value="P:immune response"/>
    <property type="evidence" value="ECO:0007669"/>
    <property type="project" value="TreeGrafter"/>
</dbReference>
<dbReference type="GO" id="GO:0019957">
    <property type="term" value="F:C-C chemokine binding"/>
    <property type="evidence" value="ECO:0007669"/>
    <property type="project" value="TreeGrafter"/>
</dbReference>
<dbReference type="Pfam" id="PF00001">
    <property type="entry name" value="7tm_1"/>
    <property type="match status" value="1"/>
</dbReference>
<keyword evidence="7 8" id="KW-0807">Transducer</keyword>
<keyword evidence="6 8" id="KW-0675">Receptor</keyword>
<keyword evidence="4 8" id="KW-0297">G-protein coupled receptor</keyword>
<feature type="domain" description="G-protein coupled receptors family 1 profile" evidence="10">
    <location>
        <begin position="47"/>
        <end position="178"/>
    </location>
</feature>
<evidence type="ECO:0000256" key="1">
    <source>
        <dbReference type="ARBA" id="ARBA00004370"/>
    </source>
</evidence>
<keyword evidence="5 9" id="KW-0472">Membrane</keyword>
<dbReference type="KEGG" id="vg:30902599"/>
<evidence type="ECO:0000256" key="2">
    <source>
        <dbReference type="ARBA" id="ARBA00022692"/>
    </source>
</evidence>
<dbReference type="SUPFAM" id="SSF81321">
    <property type="entry name" value="Family A G protein-coupled receptor-like"/>
    <property type="match status" value="1"/>
</dbReference>
<dbReference type="GO" id="GO:0007204">
    <property type="term" value="P:positive regulation of cytosolic calcium ion concentration"/>
    <property type="evidence" value="ECO:0007669"/>
    <property type="project" value="TreeGrafter"/>
</dbReference>
<evidence type="ECO:0000256" key="3">
    <source>
        <dbReference type="ARBA" id="ARBA00022989"/>
    </source>
</evidence>
<gene>
    <name evidence="11" type="ORF">LCDVSa023R</name>
</gene>
<organism evidence="11 12">
    <name type="scientific">Lymphocystis disease virus 3</name>
    <dbReference type="NCBI Taxonomy" id="2560566"/>
    <lineage>
        <taxon>Viruses</taxon>
        <taxon>Varidnaviria</taxon>
        <taxon>Bamfordvirae</taxon>
        <taxon>Nucleocytoviricota</taxon>
        <taxon>Megaviricetes</taxon>
        <taxon>Pimascovirales</taxon>
        <taxon>Pimascovirales incertae sedis</taxon>
        <taxon>Iridoviridae</taxon>
        <taxon>Alphairidovirinae</taxon>
        <taxon>Lymphocystivirus</taxon>
        <taxon>Lymphocystivirus sparus1</taxon>
    </lineage>
</organism>
<evidence type="ECO:0000256" key="8">
    <source>
        <dbReference type="RuleBase" id="RU000688"/>
    </source>
</evidence>
<dbReference type="OrthoDB" id="6769at10239"/>
<evidence type="ECO:0000313" key="12">
    <source>
        <dbReference type="Proteomes" id="UP000149121"/>
    </source>
</evidence>
<evidence type="ECO:0000256" key="6">
    <source>
        <dbReference type="ARBA" id="ARBA00023170"/>
    </source>
</evidence>
<name>A0A1B2RVT4_9VIRU</name>
<dbReference type="PROSITE" id="PS00237">
    <property type="entry name" value="G_PROTEIN_RECEP_F1_1"/>
    <property type="match status" value="1"/>
</dbReference>
<sequence>MEDYNYSNESYEYDYEHVLCEKHDIRVFHSIFLPITYFITFLIGLIGNLAVIIVYGRQIALKTVTDVCILNLAVSDITLLFTLPLRAVEAAYQWNLGLAICKLTAFIYAFNFTAGAFLLAYIALDRYYVIIEGTWLKVRLIWFVLIWGFAILFSLPELIFSIVLNVHEKTCLFRRIRR</sequence>
<protein>
    <recommendedName>
        <fullName evidence="10">G-protein coupled receptors family 1 profile domain-containing protein</fullName>
    </recommendedName>
</protein>
<dbReference type="GO" id="GO:0060326">
    <property type="term" value="P:cell chemotaxis"/>
    <property type="evidence" value="ECO:0007669"/>
    <property type="project" value="TreeGrafter"/>
</dbReference>
<dbReference type="EMBL" id="KX643370">
    <property type="protein sequence ID" value="AOC55107.1"/>
    <property type="molecule type" value="Genomic_DNA"/>
</dbReference>
<evidence type="ECO:0000256" key="4">
    <source>
        <dbReference type="ARBA" id="ARBA00023040"/>
    </source>
</evidence>
<dbReference type="GO" id="GO:0016493">
    <property type="term" value="F:C-C chemokine receptor activity"/>
    <property type="evidence" value="ECO:0007669"/>
    <property type="project" value="TreeGrafter"/>
</dbReference>
<proteinExistence type="inferred from homology"/>
<dbReference type="PROSITE" id="PS50262">
    <property type="entry name" value="G_PROTEIN_RECEP_F1_2"/>
    <property type="match status" value="1"/>
</dbReference>
<dbReference type="InterPro" id="IPR000276">
    <property type="entry name" value="GPCR_Rhodpsn"/>
</dbReference>
<feature type="transmembrane region" description="Helical" evidence="9">
    <location>
        <begin position="140"/>
        <end position="164"/>
    </location>
</feature>
<dbReference type="PRINTS" id="PR00237">
    <property type="entry name" value="GPCRRHODOPSN"/>
</dbReference>
<dbReference type="PANTHER" id="PTHR10489">
    <property type="entry name" value="CELL ADHESION MOLECULE"/>
    <property type="match status" value="1"/>
</dbReference>
<feature type="transmembrane region" description="Helical" evidence="9">
    <location>
        <begin position="31"/>
        <end position="55"/>
    </location>
</feature>
<reference evidence="11 12" key="1">
    <citation type="journal article" date="2016" name="J. Virol.">
        <title>Concurrence of Iridovirus, Polyomavirus, and a Unique Member of a New Group of Fish Papillomaviruses in Lymphocystis Disease-Affected Gilthead Sea Bream.</title>
        <authorList>
            <person name="Lopez-Bueno A."/>
            <person name="Mavian C."/>
            <person name="Labella A.M."/>
            <person name="Castro D."/>
            <person name="Borrego J.J."/>
            <person name="Alcami A."/>
            <person name="Alejo A."/>
        </authorList>
    </citation>
    <scope>NUCLEOTIDE SEQUENCE [LARGE SCALE GENOMIC DNA]</scope>
    <source>
        <strain evidence="11">SA9</strain>
    </source>
</reference>
<dbReference type="Proteomes" id="UP000149121">
    <property type="component" value="Segment"/>
</dbReference>
<evidence type="ECO:0000259" key="10">
    <source>
        <dbReference type="PROSITE" id="PS50262"/>
    </source>
</evidence>
<evidence type="ECO:0000256" key="7">
    <source>
        <dbReference type="ARBA" id="ARBA00023224"/>
    </source>
</evidence>
<accession>A0A1B2RVT4</accession>
<dbReference type="GO" id="GO:0019722">
    <property type="term" value="P:calcium-mediated signaling"/>
    <property type="evidence" value="ECO:0007669"/>
    <property type="project" value="TreeGrafter"/>
</dbReference>
<dbReference type="PANTHER" id="PTHR10489:SF733">
    <property type="entry name" value="ATYPICAL CHEMOKINE RECEPTOR 4"/>
    <property type="match status" value="1"/>
</dbReference>
<evidence type="ECO:0000256" key="5">
    <source>
        <dbReference type="ARBA" id="ARBA00023136"/>
    </source>
</evidence>
<comment type="similarity">
    <text evidence="8">Belongs to the G-protein coupled receptor 1 family.</text>
</comment>
<dbReference type="GO" id="GO:0016020">
    <property type="term" value="C:membrane"/>
    <property type="evidence" value="ECO:0007669"/>
    <property type="project" value="UniProtKB-SubCell"/>
</dbReference>
<feature type="transmembrane region" description="Helical" evidence="9">
    <location>
        <begin position="105"/>
        <end position="128"/>
    </location>
</feature>